<protein>
    <submittedName>
        <fullName evidence="3">Uncharacterized protein</fullName>
    </submittedName>
</protein>
<gene>
    <name evidence="3" type="ORF">MCOR_22985</name>
</gene>
<dbReference type="OrthoDB" id="5988260at2759"/>
<accession>A0A6J8BW54</accession>
<evidence type="ECO:0000256" key="2">
    <source>
        <dbReference type="SAM" id="MobiDB-lite"/>
    </source>
</evidence>
<dbReference type="AlphaFoldDB" id="A0A6J8BW54"/>
<sequence length="291" mass="33263">MAGMLFIGNGYLPFALTTNIPTQDKYAGIDSQKTSNLQLQKQLQKERQRSVEASKQMVFEVYGNTIGILEEFERRESKNKSIKRSQVQIPDQSGKDDNDVQTILQAQILILQTQMKTCDTRIRKEVSDDLRDKTLRWVASREKQRIADGETDIFVGQVFEVISNKEAQHPKKFYRSPASIENVTMNDMATAVSQQARIGVLDTEYVDHQKKAKIPNIRKDDIILGIERFRRNNKHLIDILPHKPLKSHWGNVTDEDLNGSIGEKRPNRPIASTHTPNRVKTKGEKRPVSTV</sequence>
<name>A0A6J8BW54_MYTCO</name>
<dbReference type="Proteomes" id="UP000507470">
    <property type="component" value="Unassembled WGS sequence"/>
</dbReference>
<reference evidence="3 4" key="1">
    <citation type="submission" date="2020-06" db="EMBL/GenBank/DDBJ databases">
        <authorList>
            <person name="Li R."/>
            <person name="Bekaert M."/>
        </authorList>
    </citation>
    <scope>NUCLEOTIDE SEQUENCE [LARGE SCALE GENOMIC DNA]</scope>
    <source>
        <strain evidence="4">wild</strain>
    </source>
</reference>
<evidence type="ECO:0000313" key="3">
    <source>
        <dbReference type="EMBL" id="CAC5387686.1"/>
    </source>
</evidence>
<feature type="coiled-coil region" evidence="1">
    <location>
        <begin position="29"/>
        <end position="56"/>
    </location>
</feature>
<organism evidence="3 4">
    <name type="scientific">Mytilus coruscus</name>
    <name type="common">Sea mussel</name>
    <dbReference type="NCBI Taxonomy" id="42192"/>
    <lineage>
        <taxon>Eukaryota</taxon>
        <taxon>Metazoa</taxon>
        <taxon>Spiralia</taxon>
        <taxon>Lophotrochozoa</taxon>
        <taxon>Mollusca</taxon>
        <taxon>Bivalvia</taxon>
        <taxon>Autobranchia</taxon>
        <taxon>Pteriomorphia</taxon>
        <taxon>Mytilida</taxon>
        <taxon>Mytiloidea</taxon>
        <taxon>Mytilidae</taxon>
        <taxon>Mytilinae</taxon>
        <taxon>Mytilus</taxon>
    </lineage>
</organism>
<feature type="region of interest" description="Disordered" evidence="2">
    <location>
        <begin position="249"/>
        <end position="291"/>
    </location>
</feature>
<evidence type="ECO:0000313" key="4">
    <source>
        <dbReference type="Proteomes" id="UP000507470"/>
    </source>
</evidence>
<dbReference type="EMBL" id="CACVKT020004020">
    <property type="protein sequence ID" value="CAC5387686.1"/>
    <property type="molecule type" value="Genomic_DNA"/>
</dbReference>
<evidence type="ECO:0000256" key="1">
    <source>
        <dbReference type="SAM" id="Coils"/>
    </source>
</evidence>
<proteinExistence type="predicted"/>
<feature type="compositionally biased region" description="Basic and acidic residues" evidence="2">
    <location>
        <begin position="281"/>
        <end position="291"/>
    </location>
</feature>
<keyword evidence="1" id="KW-0175">Coiled coil</keyword>
<keyword evidence="4" id="KW-1185">Reference proteome</keyword>